<dbReference type="InterPro" id="IPR039670">
    <property type="entry name" value="NPC2-like"/>
</dbReference>
<organism evidence="5 6">
    <name type="scientific">Parthenolecanium corni</name>
    <dbReference type="NCBI Taxonomy" id="536013"/>
    <lineage>
        <taxon>Eukaryota</taxon>
        <taxon>Metazoa</taxon>
        <taxon>Ecdysozoa</taxon>
        <taxon>Arthropoda</taxon>
        <taxon>Hexapoda</taxon>
        <taxon>Insecta</taxon>
        <taxon>Pterygota</taxon>
        <taxon>Neoptera</taxon>
        <taxon>Paraneoptera</taxon>
        <taxon>Hemiptera</taxon>
        <taxon>Sternorrhyncha</taxon>
        <taxon>Coccoidea</taxon>
        <taxon>Coccidae</taxon>
        <taxon>Parthenolecanium</taxon>
    </lineage>
</organism>
<dbReference type="EMBL" id="JBBCAQ010000003">
    <property type="protein sequence ID" value="KAK7604988.1"/>
    <property type="molecule type" value="Genomic_DNA"/>
</dbReference>
<sequence length="319" mass="35370">MTPPGPLSNGVKPGISRVKHTAFKWKYNSTQNLKIKRTIKVNTVLNEVASNFNMLLKIFAIFVCVHLIDALTEVKSCKPAAGQTIAPAEVQFHECTAPPCLAPRGNNLTVEVTFVAEDNFDTVITNMYATVAGMKHGYPGMDNTDACKLMYSMPDKTPVGCPIEKGKSYMYKLIIPMKATFPKVSAGDNVEVDNEVFISGCYEPPCKLQRNSSITVEILFTPAYDVSRLQCSVYAWIYAIPLPILGVDGKTACNHLYLKNGSKASCPIRRGQQYLYKNTIDIKSTYPKAKVVLHWAILDARNNANVYCFDVPVKVITRK</sequence>
<dbReference type="PANTHER" id="PTHR11306:SF68">
    <property type="entry name" value="NPC INTRACELLULAR CHOLESTEROL TRANSPORTER 2"/>
    <property type="match status" value="1"/>
</dbReference>
<evidence type="ECO:0000259" key="4">
    <source>
        <dbReference type="SMART" id="SM00737"/>
    </source>
</evidence>
<evidence type="ECO:0000256" key="2">
    <source>
        <dbReference type="ARBA" id="ARBA00006370"/>
    </source>
</evidence>
<dbReference type="InterPro" id="IPR014756">
    <property type="entry name" value="Ig_E-set"/>
</dbReference>
<dbReference type="AlphaFoldDB" id="A0AAN9U4C4"/>
<evidence type="ECO:0000256" key="3">
    <source>
        <dbReference type="ARBA" id="ARBA00022525"/>
    </source>
</evidence>
<evidence type="ECO:0000313" key="6">
    <source>
        <dbReference type="Proteomes" id="UP001367676"/>
    </source>
</evidence>
<proteinExistence type="inferred from homology"/>
<comment type="subcellular location">
    <subcellularLocation>
        <location evidence="1">Secreted</location>
    </subcellularLocation>
</comment>
<dbReference type="PANTHER" id="PTHR11306">
    <property type="entry name" value="NIEMANN PICK TYPE C2 PROTEIN NPC2-RELATED"/>
    <property type="match status" value="1"/>
</dbReference>
<comment type="similarity">
    <text evidence="2">Belongs to the NPC2 family.</text>
</comment>
<reference evidence="5 6" key="1">
    <citation type="submission" date="2024-03" db="EMBL/GenBank/DDBJ databases">
        <title>Adaptation during the transition from Ophiocordyceps entomopathogen to insect associate is accompanied by gene loss and intensified selection.</title>
        <authorList>
            <person name="Ward C.M."/>
            <person name="Onetto C.A."/>
            <person name="Borneman A.R."/>
        </authorList>
    </citation>
    <scope>NUCLEOTIDE SEQUENCE [LARGE SCALE GENOMIC DNA]</scope>
    <source>
        <strain evidence="5">AWRI1</strain>
        <tissue evidence="5">Single Adult Female</tissue>
    </source>
</reference>
<dbReference type="GO" id="GO:0015918">
    <property type="term" value="P:sterol transport"/>
    <property type="evidence" value="ECO:0007669"/>
    <property type="project" value="InterPro"/>
</dbReference>
<accession>A0AAN9U4C4</accession>
<feature type="domain" description="MD-2-related lipid-recognition" evidence="4">
    <location>
        <begin position="74"/>
        <end position="196"/>
    </location>
</feature>
<name>A0AAN9U4C4_9HEMI</name>
<dbReference type="Proteomes" id="UP001367676">
    <property type="component" value="Unassembled WGS sequence"/>
</dbReference>
<keyword evidence="3" id="KW-0964">Secreted</keyword>
<feature type="domain" description="MD-2-related lipid-recognition" evidence="4">
    <location>
        <begin position="198"/>
        <end position="313"/>
    </location>
</feature>
<dbReference type="Pfam" id="PF02221">
    <property type="entry name" value="E1_DerP2_DerF2"/>
    <property type="match status" value="2"/>
</dbReference>
<dbReference type="Gene3D" id="2.60.40.770">
    <property type="match status" value="2"/>
</dbReference>
<evidence type="ECO:0000313" key="5">
    <source>
        <dbReference type="EMBL" id="KAK7604988.1"/>
    </source>
</evidence>
<evidence type="ECO:0000256" key="1">
    <source>
        <dbReference type="ARBA" id="ARBA00004613"/>
    </source>
</evidence>
<dbReference type="FunFam" id="2.60.40.770:FF:000001">
    <property type="entry name" value="NPC intracellular cholesterol transporter 2"/>
    <property type="match status" value="2"/>
</dbReference>
<dbReference type="SMART" id="SM00737">
    <property type="entry name" value="ML"/>
    <property type="match status" value="2"/>
</dbReference>
<dbReference type="GO" id="GO:0005576">
    <property type="term" value="C:extracellular region"/>
    <property type="evidence" value="ECO:0007669"/>
    <property type="project" value="UniProtKB-SubCell"/>
</dbReference>
<dbReference type="InterPro" id="IPR003172">
    <property type="entry name" value="ML_dom"/>
</dbReference>
<dbReference type="GO" id="GO:0032934">
    <property type="term" value="F:sterol binding"/>
    <property type="evidence" value="ECO:0007669"/>
    <property type="project" value="InterPro"/>
</dbReference>
<comment type="caution">
    <text evidence="5">The sequence shown here is derived from an EMBL/GenBank/DDBJ whole genome shotgun (WGS) entry which is preliminary data.</text>
</comment>
<keyword evidence="6" id="KW-1185">Reference proteome</keyword>
<gene>
    <name evidence="5" type="ORF">V9T40_006174</name>
</gene>
<dbReference type="SUPFAM" id="SSF81296">
    <property type="entry name" value="E set domains"/>
    <property type="match status" value="2"/>
</dbReference>
<protein>
    <recommendedName>
        <fullName evidence="4">MD-2-related lipid-recognition domain-containing protein</fullName>
    </recommendedName>
</protein>